<dbReference type="EnsemblPlants" id="OGLUM03G23770.1">
    <property type="protein sequence ID" value="OGLUM03G23770.1"/>
    <property type="gene ID" value="OGLUM03G23770"/>
</dbReference>
<keyword evidence="1" id="KW-0479">Metal-binding</keyword>
<evidence type="ECO:0000256" key="1">
    <source>
        <dbReference type="ARBA" id="ARBA00022723"/>
    </source>
</evidence>
<dbReference type="InterPro" id="IPR017907">
    <property type="entry name" value="Znf_RING_CS"/>
</dbReference>
<dbReference type="InterPro" id="IPR011990">
    <property type="entry name" value="TPR-like_helical_dom_sf"/>
</dbReference>
<dbReference type="PROSITE" id="PS50089">
    <property type="entry name" value="ZF_RING_2"/>
    <property type="match status" value="1"/>
</dbReference>
<keyword evidence="3" id="KW-0862">Zinc</keyword>
<dbReference type="Gene3D" id="3.30.40.10">
    <property type="entry name" value="Zinc/RING finger domain, C3HC4 (zinc finger)"/>
    <property type="match status" value="1"/>
</dbReference>
<keyword evidence="10" id="KW-1185">Reference proteome</keyword>
<dbReference type="Gene3D" id="1.25.40.10">
    <property type="entry name" value="Tetratricopeptide repeat domain"/>
    <property type="match status" value="1"/>
</dbReference>
<dbReference type="Pfam" id="PF02190">
    <property type="entry name" value="LON_substr_bdg"/>
    <property type="match status" value="1"/>
</dbReference>
<dbReference type="PANTHER" id="PTHR23327:SF42">
    <property type="entry name" value="LON PEPTIDASE N-TERMINAL DOMAIN AND RING FINGER PROTEIN C14F5.10C"/>
    <property type="match status" value="1"/>
</dbReference>
<dbReference type="GO" id="GO:0008270">
    <property type="term" value="F:zinc ion binding"/>
    <property type="evidence" value="ECO:0007669"/>
    <property type="project" value="UniProtKB-KW"/>
</dbReference>
<dbReference type="SUPFAM" id="SSF57850">
    <property type="entry name" value="RING/U-box"/>
    <property type="match status" value="1"/>
</dbReference>
<dbReference type="GO" id="GO:0061630">
    <property type="term" value="F:ubiquitin protein ligase activity"/>
    <property type="evidence" value="ECO:0007669"/>
    <property type="project" value="TreeGrafter"/>
</dbReference>
<keyword evidence="2 4" id="KW-0863">Zinc-finger</keyword>
<dbReference type="PANTHER" id="PTHR23327">
    <property type="entry name" value="RING FINGER PROTEIN 127"/>
    <property type="match status" value="1"/>
</dbReference>
<evidence type="ECO:0008006" key="11">
    <source>
        <dbReference type="Google" id="ProtNLM"/>
    </source>
</evidence>
<dbReference type="Pfam" id="PF13923">
    <property type="entry name" value="zf-C3HC4_2"/>
    <property type="match status" value="1"/>
</dbReference>
<evidence type="ECO:0000256" key="4">
    <source>
        <dbReference type="PROSITE-ProRule" id="PRU00175"/>
    </source>
</evidence>
<dbReference type="InterPro" id="IPR015947">
    <property type="entry name" value="PUA-like_sf"/>
</dbReference>
<dbReference type="Gramene" id="OGLUM03G23770.1">
    <property type="protein sequence ID" value="OGLUM03G23770.1"/>
    <property type="gene ID" value="OGLUM03G23770"/>
</dbReference>
<evidence type="ECO:0000256" key="5">
    <source>
        <dbReference type="PROSITE-ProRule" id="PRU00339"/>
    </source>
</evidence>
<dbReference type="Gene3D" id="1.20.58.1480">
    <property type="match status" value="1"/>
</dbReference>
<dbReference type="InterPro" id="IPR003111">
    <property type="entry name" value="Lon_prtase_N"/>
</dbReference>
<dbReference type="InterPro" id="IPR001841">
    <property type="entry name" value="Znf_RING"/>
</dbReference>
<dbReference type="AlphaFoldDB" id="A0A0D9Z9H3"/>
<organism evidence="9">
    <name type="scientific">Oryza glumipatula</name>
    <dbReference type="NCBI Taxonomy" id="40148"/>
    <lineage>
        <taxon>Eukaryota</taxon>
        <taxon>Viridiplantae</taxon>
        <taxon>Streptophyta</taxon>
        <taxon>Embryophyta</taxon>
        <taxon>Tracheophyta</taxon>
        <taxon>Spermatophyta</taxon>
        <taxon>Magnoliopsida</taxon>
        <taxon>Liliopsida</taxon>
        <taxon>Poales</taxon>
        <taxon>Poaceae</taxon>
        <taxon>BOP clade</taxon>
        <taxon>Oryzoideae</taxon>
        <taxon>Oryzeae</taxon>
        <taxon>Oryzinae</taxon>
        <taxon>Oryza</taxon>
    </lineage>
</organism>
<reference evidence="9" key="2">
    <citation type="submission" date="2018-05" db="EMBL/GenBank/DDBJ databases">
        <title>OgluRS3 (Oryza glumaepatula Reference Sequence Version 3).</title>
        <authorList>
            <person name="Zhang J."/>
            <person name="Kudrna D."/>
            <person name="Lee S."/>
            <person name="Talag J."/>
            <person name="Welchert J."/>
            <person name="Wing R.A."/>
        </authorList>
    </citation>
    <scope>NUCLEOTIDE SEQUENCE [LARGE SCALE GENOMIC DNA]</scope>
</reference>
<dbReference type="PROSITE" id="PS00518">
    <property type="entry name" value="ZF_RING_1"/>
    <property type="match status" value="1"/>
</dbReference>
<evidence type="ECO:0000256" key="6">
    <source>
        <dbReference type="SAM" id="MobiDB-lite"/>
    </source>
</evidence>
<dbReference type="SUPFAM" id="SSF88697">
    <property type="entry name" value="PUA domain-like"/>
    <property type="match status" value="1"/>
</dbReference>
<dbReference type="CDD" id="cd16514">
    <property type="entry name" value="RING-HC_LONFs_rpt2"/>
    <property type="match status" value="1"/>
</dbReference>
<dbReference type="SMART" id="SM00184">
    <property type="entry name" value="RING"/>
    <property type="match status" value="1"/>
</dbReference>
<protein>
    <recommendedName>
        <fullName evidence="11">RING-type domain-containing protein</fullName>
    </recommendedName>
</protein>
<dbReference type="InterPro" id="IPR013083">
    <property type="entry name" value="Znf_RING/FYVE/PHD"/>
</dbReference>
<dbReference type="SUPFAM" id="SSF48452">
    <property type="entry name" value="TPR-like"/>
    <property type="match status" value="1"/>
</dbReference>
<dbReference type="PROSITE" id="PS50005">
    <property type="entry name" value="TPR"/>
    <property type="match status" value="1"/>
</dbReference>
<evidence type="ECO:0000259" key="7">
    <source>
        <dbReference type="PROSITE" id="PS50089"/>
    </source>
</evidence>
<sequence>MSIDLLGWMGKAGKRGIPSGRQTVVVEGSGGVIESVLRHVFAASAAQKFLGIAARTPQVPPPPPLPLLPLPPNSTIPCSPIPTLLPRPPPCCPPMTSPGASSFAAALVVEDFPWVKREEEMGMDPDKYREVFDLAQRGARAFRDGHFDEAVSFYSKAQTLRPGDPIILSNRSSAFCMISQVLRERSAADSEYQPLNGLDPTTHAELALKDAEKVLAIGSNSPRPYLLKAYALILGTPGNFVPERGTGTKRTSFQKRRDHRPNTWSGNGGTRYIEQKMRRGTHPDLHGWRTGHRFKRQVARGITSIDEWHCFSFAAHHCHAKLEQYHEAREAILSGLQVDPLSHVLQSWLSDLHRNTSIAARARRPTLDRPDDFECTLCFKLLFEPVTTPCGHSFCRSCLHQSMDHGNKCPMCRTVLFIGPKTYPISVTLSNIIQKNFPEEYAERKSEHETMTYAGVDLMPLFVMDVVLPCQKMALNIFEPRYRLMIRRIMEGNHRMGMVGIDSATGTVADCGCEVEILECEPLPDGRFYLEVEGSRRFRILRSWDQDGYRVAEIEWLQDISLPDGSQERKDLMERANAASELARTYIRRAREISRPARRARQTDLESMPGPQDPEKFSFWLVNLINLRPSDRLDLLRLSDTRERISRSLRLLGDAEQICRVQ</sequence>
<accession>A0A0D9Z9H3</accession>
<dbReference type="SMART" id="SM00464">
    <property type="entry name" value="LON"/>
    <property type="match status" value="1"/>
</dbReference>
<name>A0A0D9Z9H3_9ORYZ</name>
<evidence type="ECO:0000313" key="9">
    <source>
        <dbReference type="EnsemblPlants" id="OGLUM03G23770.1"/>
    </source>
</evidence>
<dbReference type="InterPro" id="IPR046336">
    <property type="entry name" value="Lon_prtase_N_sf"/>
</dbReference>
<feature type="repeat" description="TPR" evidence="5">
    <location>
        <begin position="131"/>
        <end position="164"/>
    </location>
</feature>
<dbReference type="eggNOG" id="KOG4159">
    <property type="taxonomic scope" value="Eukaryota"/>
</dbReference>
<dbReference type="GO" id="GO:0005737">
    <property type="term" value="C:cytoplasm"/>
    <property type="evidence" value="ECO:0007669"/>
    <property type="project" value="UniProtKB-ARBA"/>
</dbReference>
<dbReference type="InterPro" id="IPR019734">
    <property type="entry name" value="TPR_rpt"/>
</dbReference>
<reference evidence="9" key="1">
    <citation type="submission" date="2015-04" db="UniProtKB">
        <authorList>
            <consortium name="EnsemblPlants"/>
        </authorList>
    </citation>
    <scope>IDENTIFICATION</scope>
</reference>
<evidence type="ECO:0000313" key="10">
    <source>
        <dbReference type="Proteomes" id="UP000026961"/>
    </source>
</evidence>
<keyword evidence="5" id="KW-0802">TPR repeat</keyword>
<feature type="domain" description="RING-type" evidence="7">
    <location>
        <begin position="375"/>
        <end position="413"/>
    </location>
</feature>
<feature type="domain" description="Lon N-terminal" evidence="8">
    <location>
        <begin position="456"/>
        <end position="656"/>
    </location>
</feature>
<dbReference type="GO" id="GO:0005886">
    <property type="term" value="C:plasma membrane"/>
    <property type="evidence" value="ECO:0007669"/>
    <property type="project" value="EnsemblPlants"/>
</dbReference>
<proteinExistence type="predicted"/>
<dbReference type="Proteomes" id="UP000026961">
    <property type="component" value="Chromosome 3"/>
</dbReference>
<evidence type="ECO:0000259" key="8">
    <source>
        <dbReference type="PROSITE" id="PS51787"/>
    </source>
</evidence>
<dbReference type="PROSITE" id="PS51787">
    <property type="entry name" value="LON_N"/>
    <property type="match status" value="1"/>
</dbReference>
<dbReference type="STRING" id="40148.A0A0D9Z9H3"/>
<dbReference type="Gene3D" id="2.30.130.40">
    <property type="entry name" value="LON domain-like"/>
    <property type="match status" value="1"/>
</dbReference>
<evidence type="ECO:0000256" key="2">
    <source>
        <dbReference type="ARBA" id="ARBA00022771"/>
    </source>
</evidence>
<evidence type="ECO:0000256" key="3">
    <source>
        <dbReference type="ARBA" id="ARBA00022833"/>
    </source>
</evidence>
<feature type="region of interest" description="Disordered" evidence="6">
    <location>
        <begin position="243"/>
        <end position="269"/>
    </location>
</feature>